<evidence type="ECO:0000259" key="8">
    <source>
        <dbReference type="PROSITE" id="PS51194"/>
    </source>
</evidence>
<dbReference type="PANTHER" id="PTHR47961:SF13">
    <property type="entry name" value="ACTIVATING SIGNAL COINTEGRATOR 1 COMPLEX SUBUNIT 3"/>
    <property type="match status" value="1"/>
</dbReference>
<feature type="compositionally biased region" description="Gly residues" evidence="6">
    <location>
        <begin position="1719"/>
        <end position="1729"/>
    </location>
</feature>
<dbReference type="SMART" id="SM00382">
    <property type="entry name" value="AAA"/>
    <property type="match status" value="2"/>
</dbReference>
<dbReference type="FunFam" id="3.40.50.300:FF:000102">
    <property type="entry name" value="RNA helicase, activating signal cointegrator 1"/>
    <property type="match status" value="1"/>
</dbReference>
<dbReference type="FunFam" id="2.60.40.150:FF:000004">
    <property type="entry name" value="RNA helicase, activating signal cointegrator 1"/>
    <property type="match status" value="1"/>
</dbReference>
<evidence type="ECO:0000256" key="1">
    <source>
        <dbReference type="ARBA" id="ARBA00022741"/>
    </source>
</evidence>
<dbReference type="FunFam" id="3.40.50.300:FF:000062">
    <property type="entry name" value="U5 small nuclear ribonucleoprotein helicase"/>
    <property type="match status" value="1"/>
</dbReference>
<dbReference type="GO" id="GO:0005524">
    <property type="term" value="F:ATP binding"/>
    <property type="evidence" value="ECO:0007669"/>
    <property type="project" value="UniProtKB-KW"/>
</dbReference>
<dbReference type="Gene3D" id="2.60.40.150">
    <property type="entry name" value="C2 domain"/>
    <property type="match status" value="2"/>
</dbReference>
<sequence length="1901" mass="211797">MEKLRRKEERKVGRRIAQGQGEPLLEWLANSGVGFAALCEGDWEAAANQPSTEDDIWAGLYGLGGGGGGGKKALPAGTTRKVHKGYEEVHVPAGERAPVGEHERFVPIEELDDWAQPAFAGMKSLNRIQSRIYEAAYHSNENLLVCAPTGAGKTNIAMMTVLHEIGQHIEYGELAYGADFKIVYVAPMKALAAEVTGAFSRRLEPLGIQVRELTGDTQLTKKEMEETHMIVTTPEKWDVITRKGGEVSVASSLRLLIIDEVHLLNDERGPVIETLVARTHRQVETTQSMIRIVGLSATLPNPADVAKFLGVSDAGLFVFDQSFRPIPLTQMFVGVTEGNAMKRQMLMAQIAYDKCTAALRSGKQAMVFVHSRKDTVKTAKQLGEIAANDQTQGGLELFAPENHPDFTTWKKEVERSRNNELKELFHRGFGCHNAGMLRSDRTLVERLFSAGVVKVLCCTATLAWGVNLPAHTVVIKGTTLYDPSKGGFRDLGVLDVQQIFGRAGRPGFDTSGEGVIITEHKKLAHYLALLTHSTPIESQFISCLADNLNAELVLGTVCSVKEGAQWLGYSYLHTRMEKNPLAYGLTWDDVNLDPGLVRHRRKLVTEAARTLHRAKMVRFDEKSGFIYQTEAGRIASHFYIKQASMELFDEHLQRHMSMPEVFHMVAQATEFENIAPREDEMPELEALRRNRKGACPLEIKATLADRAGKVNLLMQVYISRARMEAFSLVADSSYISQNASRICRALFELCLRRGWPSLAEELLTLSKAVDLRIWPHQHALRQFEQTLSPETLYKLEERQATVERLFDMSAQEIGSMLRLNTAVGQKVRGCLESLPHLTMEATVQPITRSVLRVTVALTPEFKWRDAVHGGLQRWLVWVEDPVNEHIYHNETFMLSKKLHGEGKQHLAFTIPIFEPVPPQYFLRATSESWLGCETFLELNFNELVLPDRGPAHTELLDLPPVPRQALYPPENPELGRKEFFDLYEGKFEFFNKVQTQAFNTLFHSESNVLLGAPTGSGKTISAELAMMAAFRDHPGGKIIYIAPLKALVRERIEDWKGKLCKVLNKKLVELTGDYTPDIRALQGADIIVCTPEKWDGISRQWQARSYVTKVSLVVIDEIHLLGADRGPILEVIVSRMRFISTRTERPVRIVGLSTALANANDLADWLGIEKQEGPKSGLFNFKPSVRPVPLECHIQGYPGKFYCPRMMTMNKPTYAAIRTHSPEKPALVFVSSRRQTRLTAIDLIAYAAADERPDTFVHMDPYEMEMHLAKVKSPELRHTLQFGVGLHHAGLAPEDRALCEELFLKCKIQVLVCTSTLAWGVNLPAHLVVIKGTEFYDGKTRRYVDFPITDVLQMMGRAGRPQFDTSAVAVIMVHEPKKAFYKKFLYEPFPVESSLADQLPDHFNAEVVAGTIRSKQDAVDYLTWTYFFRRLVKNPSYYDLESVEHDALNAFLSRLVENALAQLEDAQCLTIGEDDSLEPATMGRIASFYYLQHPSVALFASSLGPDTSLEQLLGILCGVAEYDELPVRHNEDKVNAELARQVEDAGGFKVDARLADDPHTKANLLFQAHFLRLQLPMSDYVTDAKGVLDQAVRILQAIIDVCAESGWLATCLHAMNLMQMVMQGRFITDPSCMSVPGVDEQKAASLSGSGYEALPQLVDACVNKEAAARKALTNAGLKQRQVDEAVNHCQRMPLIDIDVKLSKDGTEVEVNLRRTSKSAGGGGKGGGRGSAPRAILPRYPKVKEEGWWLILGDRNNRELLSLKRVGFGQSARAKLAVDRSANAVFEPDLHVYLISDCYVGLDQEVEVARGAGAVGAEDAGDTGDTDDEQGFWLSPEQVAARLAARATERATEDTDSDEDFWEMPAAAAPAGERYSAVMAAKMPVEEDPFFWENEREYLDAK</sequence>
<dbReference type="PIRSF" id="PIRSF039073">
    <property type="entry name" value="BRR2"/>
    <property type="match status" value="1"/>
</dbReference>
<dbReference type="OrthoDB" id="5575at2759"/>
<feature type="domain" description="Helicase ATP-binding" evidence="7">
    <location>
        <begin position="134"/>
        <end position="317"/>
    </location>
</feature>
<organism evidence="9 10">
    <name type="scientific">Micromonas commoda (strain RCC299 / NOUM17 / CCMP2709)</name>
    <name type="common">Picoplanktonic green alga</name>
    <dbReference type="NCBI Taxonomy" id="296587"/>
    <lineage>
        <taxon>Eukaryota</taxon>
        <taxon>Viridiplantae</taxon>
        <taxon>Chlorophyta</taxon>
        <taxon>Mamiellophyceae</taxon>
        <taxon>Mamiellales</taxon>
        <taxon>Mamiellaceae</taxon>
        <taxon>Micromonas</taxon>
    </lineage>
</organism>
<evidence type="ECO:0000256" key="6">
    <source>
        <dbReference type="SAM" id="MobiDB-lite"/>
    </source>
</evidence>
<dbReference type="InterPro" id="IPR004179">
    <property type="entry name" value="Sec63-dom"/>
</dbReference>
<dbReference type="KEGG" id="mis:MICPUN_84094"/>
<name>C1FG69_MICCC</name>
<gene>
    <name evidence="9" type="ORF">MICPUN_84094</name>
</gene>
<dbReference type="SUPFAM" id="SSF81296">
    <property type="entry name" value="E set domains"/>
    <property type="match status" value="1"/>
</dbReference>
<dbReference type="Pfam" id="PF23445">
    <property type="entry name" value="WHD_SNRNP200"/>
    <property type="match status" value="2"/>
</dbReference>
<evidence type="ECO:0000256" key="4">
    <source>
        <dbReference type="ARBA" id="ARBA00022840"/>
    </source>
</evidence>
<dbReference type="InterPro" id="IPR011545">
    <property type="entry name" value="DEAD/DEAH_box_helicase_dom"/>
</dbReference>
<dbReference type="FunCoup" id="C1FG69">
    <property type="interactions" value="1457"/>
</dbReference>
<protein>
    <submittedName>
        <fullName evidence="9">Uncharacterized protein</fullName>
    </submittedName>
</protein>
<dbReference type="Pfam" id="PF00271">
    <property type="entry name" value="Helicase_C"/>
    <property type="match status" value="2"/>
</dbReference>
<keyword evidence="3" id="KW-0347">Helicase</keyword>
<dbReference type="RefSeq" id="XP_002508238.1">
    <property type="nucleotide sequence ID" value="XM_002508192.1"/>
</dbReference>
<dbReference type="Gene3D" id="3.40.50.300">
    <property type="entry name" value="P-loop containing nucleotide triphosphate hydrolases"/>
    <property type="match status" value="4"/>
</dbReference>
<dbReference type="SMART" id="SM00490">
    <property type="entry name" value="HELICc"/>
    <property type="match status" value="2"/>
</dbReference>
<evidence type="ECO:0000259" key="7">
    <source>
        <dbReference type="PROSITE" id="PS51192"/>
    </source>
</evidence>
<dbReference type="FunFam" id="3.40.50.300:FF:000231">
    <property type="entry name" value="Activating signal cointegrator 1 complex subunit 3"/>
    <property type="match status" value="1"/>
</dbReference>
<proteinExistence type="predicted"/>
<comment type="function">
    <text evidence="5">RNA helicase that plays an essential role in pre-mRNA splicing as component of the U5 snRNP and U4/U6-U5 tri-snRNP complexes. Involved in spliceosome assembly, activation and disassembly.</text>
</comment>
<dbReference type="Pfam" id="PF02889">
    <property type="entry name" value="Sec63"/>
    <property type="match status" value="2"/>
</dbReference>
<dbReference type="InterPro" id="IPR036388">
    <property type="entry name" value="WH-like_DNA-bd_sf"/>
</dbReference>
<dbReference type="FunFam" id="3.40.50.300:FF:000198">
    <property type="entry name" value="Activating signal cointegrator 1 complex subunit"/>
    <property type="match status" value="1"/>
</dbReference>
<dbReference type="SUPFAM" id="SSF158702">
    <property type="entry name" value="Sec63 N-terminal domain-like"/>
    <property type="match status" value="2"/>
</dbReference>
<keyword evidence="10" id="KW-1185">Reference proteome</keyword>
<dbReference type="Pfam" id="PF00270">
    <property type="entry name" value="DEAD"/>
    <property type="match status" value="2"/>
</dbReference>
<dbReference type="InterPro" id="IPR057842">
    <property type="entry name" value="WH_MER3"/>
</dbReference>
<dbReference type="GO" id="GO:0032991">
    <property type="term" value="C:protein-containing complex"/>
    <property type="evidence" value="ECO:0007669"/>
    <property type="project" value="UniProtKB-ARBA"/>
</dbReference>
<dbReference type="EMBL" id="CP001575">
    <property type="protein sequence ID" value="ACO69496.1"/>
    <property type="molecule type" value="Genomic_DNA"/>
</dbReference>
<evidence type="ECO:0000313" key="9">
    <source>
        <dbReference type="EMBL" id="ACO69496.1"/>
    </source>
</evidence>
<dbReference type="SMART" id="SM00487">
    <property type="entry name" value="DEXDc"/>
    <property type="match status" value="2"/>
</dbReference>
<dbReference type="InterPro" id="IPR001650">
    <property type="entry name" value="Helicase_C-like"/>
</dbReference>
<evidence type="ECO:0000256" key="3">
    <source>
        <dbReference type="ARBA" id="ARBA00022806"/>
    </source>
</evidence>
<dbReference type="InterPro" id="IPR003593">
    <property type="entry name" value="AAA+_ATPase"/>
</dbReference>
<dbReference type="PROSITE" id="PS51194">
    <property type="entry name" value="HELICASE_CTER"/>
    <property type="match status" value="2"/>
</dbReference>
<dbReference type="FunFam" id="1.10.10.10:FF:000012">
    <property type="entry name" value="U5 small nuclear ribonucleoprotein helicase"/>
    <property type="match status" value="1"/>
</dbReference>
<dbReference type="OMA" id="MCSATEF"/>
<feature type="domain" description="Helicase C-terminal" evidence="8">
    <location>
        <begin position="378"/>
        <end position="549"/>
    </location>
</feature>
<keyword evidence="2" id="KW-0378">Hydrolase</keyword>
<evidence type="ECO:0000256" key="2">
    <source>
        <dbReference type="ARBA" id="ARBA00022801"/>
    </source>
</evidence>
<dbReference type="GO" id="GO:0004386">
    <property type="term" value="F:helicase activity"/>
    <property type="evidence" value="ECO:0007669"/>
    <property type="project" value="UniProtKB-KW"/>
</dbReference>
<keyword evidence="1" id="KW-0547">Nucleotide-binding</keyword>
<dbReference type="SUPFAM" id="SSF52540">
    <property type="entry name" value="P-loop containing nucleoside triphosphate hydrolases"/>
    <property type="match status" value="4"/>
</dbReference>
<dbReference type="Gene3D" id="1.10.150.20">
    <property type="entry name" value="5' to 3' exonuclease, C-terminal subdomain"/>
    <property type="match status" value="1"/>
</dbReference>
<dbReference type="InterPro" id="IPR014001">
    <property type="entry name" value="Helicase_ATP-bd"/>
</dbReference>
<dbReference type="FunFam" id="1.10.3380.10:FF:000002">
    <property type="entry name" value="Activating signal cointegrator 1 complex subunit 3"/>
    <property type="match status" value="1"/>
</dbReference>
<dbReference type="PROSITE" id="PS51192">
    <property type="entry name" value="HELICASE_ATP_BIND_1"/>
    <property type="match status" value="2"/>
</dbReference>
<dbReference type="GeneID" id="8245581"/>
<evidence type="ECO:0000256" key="5">
    <source>
        <dbReference type="ARBA" id="ARBA00055371"/>
    </source>
</evidence>
<dbReference type="Proteomes" id="UP000002009">
    <property type="component" value="Chromosome 8"/>
</dbReference>
<feature type="domain" description="Helicase C-terminal" evidence="8">
    <location>
        <begin position="1211"/>
        <end position="1420"/>
    </location>
</feature>
<reference evidence="9 10" key="1">
    <citation type="journal article" date="2009" name="Science">
        <title>Green evolution and dynamic adaptations revealed by genomes of the marine picoeukaryotes Micromonas.</title>
        <authorList>
            <person name="Worden A.Z."/>
            <person name="Lee J.H."/>
            <person name="Mock T."/>
            <person name="Rouze P."/>
            <person name="Simmons M.P."/>
            <person name="Aerts A.L."/>
            <person name="Allen A.E."/>
            <person name="Cuvelier M.L."/>
            <person name="Derelle E."/>
            <person name="Everett M.V."/>
            <person name="Foulon E."/>
            <person name="Grimwood J."/>
            <person name="Gundlach H."/>
            <person name="Henrissat B."/>
            <person name="Napoli C."/>
            <person name="McDonald S.M."/>
            <person name="Parker M.S."/>
            <person name="Rombauts S."/>
            <person name="Salamov A."/>
            <person name="Von Dassow P."/>
            <person name="Badger J.H."/>
            <person name="Coutinho P.M."/>
            <person name="Demir E."/>
            <person name="Dubchak I."/>
            <person name="Gentemann C."/>
            <person name="Eikrem W."/>
            <person name="Gready J.E."/>
            <person name="John U."/>
            <person name="Lanier W."/>
            <person name="Lindquist E.A."/>
            <person name="Lucas S."/>
            <person name="Mayer K.F."/>
            <person name="Moreau H."/>
            <person name="Not F."/>
            <person name="Otillar R."/>
            <person name="Panaud O."/>
            <person name="Pangilinan J."/>
            <person name="Paulsen I."/>
            <person name="Piegu B."/>
            <person name="Poliakov A."/>
            <person name="Robbens S."/>
            <person name="Schmutz J."/>
            <person name="Toulza E."/>
            <person name="Wyss T."/>
            <person name="Zelensky A."/>
            <person name="Zhou K."/>
            <person name="Armbrust E.V."/>
            <person name="Bhattacharya D."/>
            <person name="Goodenough U.W."/>
            <person name="Van de Peer Y."/>
            <person name="Grigoriev I.V."/>
        </authorList>
    </citation>
    <scope>NUCLEOTIDE SEQUENCE [LARGE SCALE GENOMIC DNA]</scope>
    <source>
        <strain evidence="10">RCC299 / NOUM17</strain>
    </source>
</reference>
<feature type="domain" description="Helicase ATP-binding" evidence="7">
    <location>
        <begin position="999"/>
        <end position="1174"/>
    </location>
</feature>
<dbReference type="InParanoid" id="C1FG69"/>
<dbReference type="SMART" id="SM00973">
    <property type="entry name" value="Sec63"/>
    <property type="match status" value="2"/>
</dbReference>
<dbReference type="STRING" id="296587.C1FG69"/>
<dbReference type="FunFam" id="1.10.3380.10:FF:000001">
    <property type="entry name" value="U5 small nuclear ribonucleoprotein helicase"/>
    <property type="match status" value="1"/>
</dbReference>
<dbReference type="FunFam" id="1.10.10.10:FF:000024">
    <property type="entry name" value="U5 small nuclear ribonucleoprotein helicase"/>
    <property type="match status" value="1"/>
</dbReference>
<dbReference type="Gene3D" id="1.10.10.10">
    <property type="entry name" value="Winged helix-like DNA-binding domain superfamily/Winged helix DNA-binding domain"/>
    <property type="match status" value="2"/>
</dbReference>
<dbReference type="Gene3D" id="1.10.3380.10">
    <property type="entry name" value="Sec63 N-terminal domain-like domain"/>
    <property type="match status" value="2"/>
</dbReference>
<dbReference type="eggNOG" id="KOG0952">
    <property type="taxonomic scope" value="Eukaryota"/>
</dbReference>
<evidence type="ECO:0000313" key="10">
    <source>
        <dbReference type="Proteomes" id="UP000002009"/>
    </source>
</evidence>
<keyword evidence="4" id="KW-0067">ATP-binding</keyword>
<feature type="region of interest" description="Disordered" evidence="6">
    <location>
        <begin position="1714"/>
        <end position="1734"/>
    </location>
</feature>
<dbReference type="SUPFAM" id="SSF46785">
    <property type="entry name" value="Winged helix' DNA-binding domain"/>
    <property type="match status" value="1"/>
</dbReference>
<dbReference type="InterPro" id="IPR036390">
    <property type="entry name" value="WH_DNA-bd_sf"/>
</dbReference>
<accession>C1FG69</accession>
<dbReference type="InterPro" id="IPR050474">
    <property type="entry name" value="Hel308_SKI2-like"/>
</dbReference>
<dbReference type="GO" id="GO:0016787">
    <property type="term" value="F:hydrolase activity"/>
    <property type="evidence" value="ECO:0007669"/>
    <property type="project" value="UniProtKB-KW"/>
</dbReference>
<dbReference type="InterPro" id="IPR027417">
    <property type="entry name" value="P-loop_NTPase"/>
</dbReference>
<dbReference type="InterPro" id="IPR014756">
    <property type="entry name" value="Ig_E-set"/>
</dbReference>
<dbReference type="GO" id="GO:0003676">
    <property type="term" value="F:nucleic acid binding"/>
    <property type="evidence" value="ECO:0007669"/>
    <property type="project" value="InterPro"/>
</dbReference>
<dbReference type="CDD" id="cd18795">
    <property type="entry name" value="SF2_C_Ski2"/>
    <property type="match status" value="2"/>
</dbReference>
<dbReference type="InterPro" id="IPR035892">
    <property type="entry name" value="C2_domain_sf"/>
</dbReference>
<dbReference type="PANTHER" id="PTHR47961">
    <property type="entry name" value="DNA POLYMERASE THETA, PUTATIVE (AFU_ORTHOLOGUE AFUA_1G05260)-RELATED"/>
    <property type="match status" value="1"/>
</dbReference>